<evidence type="ECO:0000256" key="2">
    <source>
        <dbReference type="ARBA" id="ARBA00022695"/>
    </source>
</evidence>
<evidence type="ECO:0000256" key="1">
    <source>
        <dbReference type="ARBA" id="ARBA00022679"/>
    </source>
</evidence>
<dbReference type="GO" id="GO:0016779">
    <property type="term" value="F:nucleotidyltransferase activity"/>
    <property type="evidence" value="ECO:0007669"/>
    <property type="project" value="UniProtKB-KW"/>
</dbReference>
<sequence>MRRHDLAYLYPTADYQLLSPMRSPAAHAALQRWLQARQPLVVARQPAAAGAQILLGLTLPPGTEPRRISVSVNPDAICAIASPLTLAHCVNTCTAAVAEPLKRLLQQCESHDIVVSVYGSLAWEMLSGTTYRHSGSDIDLVCDIARTPQLAPCIEALQQAQQALPCSLDGEIRFAGGAAANWKELAQALSQPTQPTQQATRVIVKKNTDVALLSLTELLSHLKEHDHVC</sequence>
<dbReference type="InterPro" id="IPR048903">
    <property type="entry name" value="MdcG_N"/>
</dbReference>
<keyword evidence="5" id="KW-1185">Reference proteome</keyword>
<dbReference type="PROSITE" id="PS50835">
    <property type="entry name" value="IG_LIKE"/>
    <property type="match status" value="1"/>
</dbReference>
<evidence type="ECO:0000313" key="5">
    <source>
        <dbReference type="Proteomes" id="UP000293398"/>
    </source>
</evidence>
<accession>A0A4Q7VSH7</accession>
<organism evidence="4 5">
    <name type="scientific">Advenella incenata</name>
    <dbReference type="NCBI Taxonomy" id="267800"/>
    <lineage>
        <taxon>Bacteria</taxon>
        <taxon>Pseudomonadati</taxon>
        <taxon>Pseudomonadota</taxon>
        <taxon>Betaproteobacteria</taxon>
        <taxon>Burkholderiales</taxon>
        <taxon>Alcaligenaceae</taxon>
    </lineage>
</organism>
<dbReference type="EMBL" id="SHKO01000001">
    <property type="protein sequence ID" value="RZT99208.1"/>
    <property type="molecule type" value="Genomic_DNA"/>
</dbReference>
<dbReference type="AlphaFoldDB" id="A0A4Q7VSH7"/>
<protein>
    <submittedName>
        <fullName evidence="4">Phosphoribosyl-dephospho-CoA transferase</fullName>
    </submittedName>
</protein>
<dbReference type="NCBIfam" id="TIGR03135">
    <property type="entry name" value="malonate_mdcG"/>
    <property type="match status" value="1"/>
</dbReference>
<dbReference type="InterPro" id="IPR007110">
    <property type="entry name" value="Ig-like_dom"/>
</dbReference>
<gene>
    <name evidence="4" type="ORF">EV681_0991</name>
</gene>
<dbReference type="Pfam" id="PF10620">
    <property type="entry name" value="MdcG"/>
    <property type="match status" value="1"/>
</dbReference>
<name>A0A4Q7VSH7_9BURK</name>
<dbReference type="Proteomes" id="UP000293398">
    <property type="component" value="Unassembled WGS sequence"/>
</dbReference>
<dbReference type="OrthoDB" id="5985862at2"/>
<dbReference type="RefSeq" id="WP_130303417.1">
    <property type="nucleotide sequence ID" value="NZ_SHKO01000001.1"/>
</dbReference>
<comment type="caution">
    <text evidence="4">The sequence shown here is derived from an EMBL/GenBank/DDBJ whole genome shotgun (WGS) entry which is preliminary data.</text>
</comment>
<dbReference type="InterPro" id="IPR017557">
    <property type="entry name" value="Holo-ACP_synthase"/>
</dbReference>
<proteinExistence type="predicted"/>
<feature type="domain" description="Ig-like" evidence="3">
    <location>
        <begin position="148"/>
        <end position="229"/>
    </location>
</feature>
<reference evidence="4 5" key="1">
    <citation type="submission" date="2019-02" db="EMBL/GenBank/DDBJ databases">
        <title>Genomic Encyclopedia of Type Strains, Phase IV (KMG-IV): sequencing the most valuable type-strain genomes for metagenomic binning, comparative biology and taxonomic classification.</title>
        <authorList>
            <person name="Goeker M."/>
        </authorList>
    </citation>
    <scope>NUCLEOTIDE SEQUENCE [LARGE SCALE GENOMIC DNA]</scope>
    <source>
        <strain evidence="4 5">DSM 23814</strain>
    </source>
</reference>
<keyword evidence="2" id="KW-0548">Nucleotidyltransferase</keyword>
<dbReference type="InterPro" id="IPR049180">
    <property type="entry name" value="MdcG_C"/>
</dbReference>
<evidence type="ECO:0000313" key="4">
    <source>
        <dbReference type="EMBL" id="RZT99208.1"/>
    </source>
</evidence>
<evidence type="ECO:0000259" key="3">
    <source>
        <dbReference type="PROSITE" id="PS50835"/>
    </source>
</evidence>
<dbReference type="Pfam" id="PF20866">
    <property type="entry name" value="MdcG_N"/>
    <property type="match status" value="1"/>
</dbReference>
<keyword evidence="1 4" id="KW-0808">Transferase</keyword>